<organism evidence="1 2">
    <name type="scientific">Virgisporangium aliadipatigenens</name>
    <dbReference type="NCBI Taxonomy" id="741659"/>
    <lineage>
        <taxon>Bacteria</taxon>
        <taxon>Bacillati</taxon>
        <taxon>Actinomycetota</taxon>
        <taxon>Actinomycetes</taxon>
        <taxon>Micromonosporales</taxon>
        <taxon>Micromonosporaceae</taxon>
        <taxon>Virgisporangium</taxon>
    </lineage>
</organism>
<keyword evidence="2" id="KW-1185">Reference proteome</keyword>
<comment type="caution">
    <text evidence="1">The sequence shown here is derived from an EMBL/GenBank/DDBJ whole genome shotgun (WGS) entry which is preliminary data.</text>
</comment>
<evidence type="ECO:0000313" key="2">
    <source>
        <dbReference type="Proteomes" id="UP000619260"/>
    </source>
</evidence>
<dbReference type="Proteomes" id="UP000619260">
    <property type="component" value="Unassembled WGS sequence"/>
</dbReference>
<dbReference type="EMBL" id="BOPF01000002">
    <property type="protein sequence ID" value="GIJ43375.1"/>
    <property type="molecule type" value="Genomic_DNA"/>
</dbReference>
<proteinExistence type="predicted"/>
<gene>
    <name evidence="1" type="ORF">Val02_02610</name>
</gene>
<protein>
    <submittedName>
        <fullName evidence="1">Uncharacterized protein</fullName>
    </submittedName>
</protein>
<evidence type="ECO:0000313" key="1">
    <source>
        <dbReference type="EMBL" id="GIJ43375.1"/>
    </source>
</evidence>
<dbReference type="AlphaFoldDB" id="A0A8J4DM37"/>
<sequence length="205" mass="21688">MQGDGVGSECSGAQRSGQAGDVLGEALTRDHVSFATGPPPRHPDDAHRLAESLGGGVEMSTVVVYADSWNCPAFGAATVRQNWRGNRPQSYARPRYGLSRLLPPLPPTPGLDMAGMQPCLAQTAIDQTPDRAGALQLASRVWLVGSRRGLTPDPRGIPVGSPLANIAAAAKPFDGQHPMLRSSDAYKTAIGHFDGHLYEASRRAE</sequence>
<name>A0A8J4DM37_9ACTN</name>
<reference evidence="1" key="1">
    <citation type="submission" date="2021-01" db="EMBL/GenBank/DDBJ databases">
        <title>Whole genome shotgun sequence of Virgisporangium aliadipatigenens NBRC 105644.</title>
        <authorList>
            <person name="Komaki H."/>
            <person name="Tamura T."/>
        </authorList>
    </citation>
    <scope>NUCLEOTIDE SEQUENCE</scope>
    <source>
        <strain evidence="1">NBRC 105644</strain>
    </source>
</reference>
<accession>A0A8J4DM37</accession>